<dbReference type="PRINTS" id="PR00419">
    <property type="entry name" value="ADXRDTASE"/>
</dbReference>
<dbReference type="RefSeq" id="WP_220192934.1">
    <property type="nucleotide sequence ID" value="NZ_BNJF01000001.1"/>
</dbReference>
<dbReference type="AlphaFoldDB" id="A0A8J3HYQ6"/>
<accession>A0A8J3HYQ6</accession>
<dbReference type="InterPro" id="IPR002937">
    <property type="entry name" value="Amino_oxidase"/>
</dbReference>
<dbReference type="GO" id="GO:0016491">
    <property type="term" value="F:oxidoreductase activity"/>
    <property type="evidence" value="ECO:0007669"/>
    <property type="project" value="InterPro"/>
</dbReference>
<gene>
    <name evidence="2" type="ORF">KSX_16260</name>
</gene>
<evidence type="ECO:0000313" key="3">
    <source>
        <dbReference type="Proteomes" id="UP000612362"/>
    </source>
</evidence>
<dbReference type="Proteomes" id="UP000612362">
    <property type="component" value="Unassembled WGS sequence"/>
</dbReference>
<dbReference type="PANTHER" id="PTHR43734">
    <property type="entry name" value="PHYTOENE DESATURASE"/>
    <property type="match status" value="1"/>
</dbReference>
<dbReference type="PANTHER" id="PTHR43734:SF4">
    <property type="entry name" value="AMINE OXIDASE DOMAIN-CONTAINING PROTEIN"/>
    <property type="match status" value="1"/>
</dbReference>
<dbReference type="Gene3D" id="3.50.50.60">
    <property type="entry name" value="FAD/NAD(P)-binding domain"/>
    <property type="match status" value="1"/>
</dbReference>
<evidence type="ECO:0000259" key="1">
    <source>
        <dbReference type="Pfam" id="PF01593"/>
    </source>
</evidence>
<dbReference type="EMBL" id="BNJF01000001">
    <property type="protein sequence ID" value="GHO43463.1"/>
    <property type="molecule type" value="Genomic_DNA"/>
</dbReference>
<protein>
    <submittedName>
        <fullName evidence="2">Dehydrogenase</fullName>
    </submittedName>
</protein>
<sequence>MNATNEQTEVIIVGGGMAGLAAASYLAKAGISVTLFEKSASLGGRAATQDYEGYLFNRGIHAIYTGGATSEVLKDLGVHYSYGIPKETFILRQGQLYPFPANSTSLLSSRLFSLGDKLELARLLSALPRLKAPELAHMSVQEWLERSIRRPLVRQFMASTARVFVYSSALNLVSAEVFLTKFQLILKNPVHYVNGGWQTLIDGLRRVAEQAGARIETGDRVTSVVYEQGSVQGVHLRNGETRSATHVILATSLQDALKLMGENSGLQDIVSPLIPARVACLDVALRRLPDSRHPVVQDLEHPLFLSAQSHYARITPEGGALIHTFKQLDPTRPTDPHQDEHELEDLLDAAQPGWRDLLVKRIFLPHIEAIGMLPTASSNGYAGRPGLTVPGISNLYLAGDWIGAGFLSDPSMSSARAAANLILQK</sequence>
<name>A0A8J3HYQ6_9CHLR</name>
<dbReference type="SUPFAM" id="SSF51905">
    <property type="entry name" value="FAD/NAD(P)-binding domain"/>
    <property type="match status" value="1"/>
</dbReference>
<feature type="domain" description="Amine oxidase" evidence="1">
    <location>
        <begin position="17"/>
        <end position="256"/>
    </location>
</feature>
<dbReference type="Pfam" id="PF01593">
    <property type="entry name" value="Amino_oxidase"/>
    <property type="match status" value="1"/>
</dbReference>
<evidence type="ECO:0000313" key="2">
    <source>
        <dbReference type="EMBL" id="GHO43463.1"/>
    </source>
</evidence>
<dbReference type="InterPro" id="IPR036188">
    <property type="entry name" value="FAD/NAD-bd_sf"/>
</dbReference>
<keyword evidence="3" id="KW-1185">Reference proteome</keyword>
<reference evidence="2" key="1">
    <citation type="submission" date="2020-10" db="EMBL/GenBank/DDBJ databases">
        <title>Taxonomic study of unclassified bacteria belonging to the class Ktedonobacteria.</title>
        <authorList>
            <person name="Yabe S."/>
            <person name="Wang C.M."/>
            <person name="Zheng Y."/>
            <person name="Sakai Y."/>
            <person name="Cavaletti L."/>
            <person name="Monciardini P."/>
            <person name="Donadio S."/>
        </authorList>
    </citation>
    <scope>NUCLEOTIDE SEQUENCE</scope>
    <source>
        <strain evidence="2">SOSP1-1</strain>
    </source>
</reference>
<comment type="caution">
    <text evidence="2">The sequence shown here is derived from an EMBL/GenBank/DDBJ whole genome shotgun (WGS) entry which is preliminary data.</text>
</comment>
<proteinExistence type="predicted"/>
<dbReference type="Gene3D" id="3.90.660.50">
    <property type="match status" value="1"/>
</dbReference>
<organism evidence="2 3">
    <name type="scientific">Ktedonospora formicarum</name>
    <dbReference type="NCBI Taxonomy" id="2778364"/>
    <lineage>
        <taxon>Bacteria</taxon>
        <taxon>Bacillati</taxon>
        <taxon>Chloroflexota</taxon>
        <taxon>Ktedonobacteria</taxon>
        <taxon>Ktedonobacterales</taxon>
        <taxon>Ktedonobacteraceae</taxon>
        <taxon>Ktedonospora</taxon>
    </lineage>
</organism>